<dbReference type="CDD" id="cd16936">
    <property type="entry name" value="HATPase_RsbW-like"/>
    <property type="match status" value="1"/>
</dbReference>
<dbReference type="InterPro" id="IPR036890">
    <property type="entry name" value="HATPase_C_sf"/>
</dbReference>
<dbReference type="GO" id="GO:0005524">
    <property type="term" value="F:ATP binding"/>
    <property type="evidence" value="ECO:0007669"/>
    <property type="project" value="UniProtKB-KW"/>
</dbReference>
<keyword evidence="1" id="KW-0808">Transferase</keyword>
<sequence length="126" mass="13642">MPAKSTSVAKARRRVLTVLCEWGIGERCRADAELVVSELFTNAVCHTDSVKVTCDVRLTGRLVRVEVADQGRAETEPRATFSHADDEGGRGLLLVGALAEEWGVRPHESGRGQVVWACLRCAGPRG</sequence>
<keyword evidence="1" id="KW-0723">Serine/threonine-protein kinase</keyword>
<accession>A0ABX1C5L0</accession>
<dbReference type="InterPro" id="IPR003594">
    <property type="entry name" value="HATPase_dom"/>
</dbReference>
<evidence type="ECO:0000259" key="2">
    <source>
        <dbReference type="Pfam" id="PF13581"/>
    </source>
</evidence>
<keyword evidence="3" id="KW-0547">Nucleotide-binding</keyword>
<keyword evidence="3" id="KW-0067">ATP-binding</keyword>
<feature type="domain" description="Histidine kinase/HSP90-like ATPase" evidence="2">
    <location>
        <begin position="1"/>
        <end position="117"/>
    </location>
</feature>
<evidence type="ECO:0000313" key="4">
    <source>
        <dbReference type="Proteomes" id="UP000695264"/>
    </source>
</evidence>
<evidence type="ECO:0000313" key="3">
    <source>
        <dbReference type="EMBL" id="NJQ03905.1"/>
    </source>
</evidence>
<gene>
    <name evidence="3" type="ORF">HCK00_26195</name>
</gene>
<organism evidence="3 4">
    <name type="scientific">Streptomyces zingiberis</name>
    <dbReference type="NCBI Taxonomy" id="2053010"/>
    <lineage>
        <taxon>Bacteria</taxon>
        <taxon>Bacillati</taxon>
        <taxon>Actinomycetota</taxon>
        <taxon>Actinomycetes</taxon>
        <taxon>Kitasatosporales</taxon>
        <taxon>Streptomycetaceae</taxon>
        <taxon>Streptomyces</taxon>
    </lineage>
</organism>
<dbReference type="Proteomes" id="UP000695264">
    <property type="component" value="Unassembled WGS sequence"/>
</dbReference>
<proteinExistence type="predicted"/>
<dbReference type="InterPro" id="IPR050267">
    <property type="entry name" value="Anti-sigma-factor_SerPK"/>
</dbReference>
<dbReference type="Gene3D" id="3.30.565.10">
    <property type="entry name" value="Histidine kinase-like ATPase, C-terminal domain"/>
    <property type="match status" value="1"/>
</dbReference>
<keyword evidence="4" id="KW-1185">Reference proteome</keyword>
<reference evidence="3 4" key="1">
    <citation type="submission" date="2020-03" db="EMBL/GenBank/DDBJ databases">
        <title>WGS of actinomycetes isolated from Thailand.</title>
        <authorList>
            <person name="Thawai C."/>
        </authorList>
    </citation>
    <scope>NUCLEOTIDE SEQUENCE [LARGE SCALE GENOMIC DNA]</scope>
    <source>
        <strain evidence="3 4">PLAI 1-29</strain>
    </source>
</reference>
<dbReference type="Pfam" id="PF13581">
    <property type="entry name" value="HATPase_c_2"/>
    <property type="match status" value="1"/>
</dbReference>
<dbReference type="EMBL" id="JAATEN010000034">
    <property type="protein sequence ID" value="NJQ03905.1"/>
    <property type="molecule type" value="Genomic_DNA"/>
</dbReference>
<dbReference type="SUPFAM" id="SSF55874">
    <property type="entry name" value="ATPase domain of HSP90 chaperone/DNA topoisomerase II/histidine kinase"/>
    <property type="match status" value="1"/>
</dbReference>
<evidence type="ECO:0000256" key="1">
    <source>
        <dbReference type="ARBA" id="ARBA00022527"/>
    </source>
</evidence>
<keyword evidence="1" id="KW-0418">Kinase</keyword>
<name>A0ABX1C5L0_9ACTN</name>
<dbReference type="PANTHER" id="PTHR35526:SF3">
    <property type="entry name" value="ANTI-SIGMA-F FACTOR RSBW"/>
    <property type="match status" value="1"/>
</dbReference>
<dbReference type="PANTHER" id="PTHR35526">
    <property type="entry name" value="ANTI-SIGMA-F FACTOR RSBW-RELATED"/>
    <property type="match status" value="1"/>
</dbReference>
<protein>
    <submittedName>
        <fullName evidence="3">ATP-binding protein</fullName>
    </submittedName>
</protein>
<comment type="caution">
    <text evidence="3">The sequence shown here is derived from an EMBL/GenBank/DDBJ whole genome shotgun (WGS) entry which is preliminary data.</text>
</comment>